<protein>
    <submittedName>
        <fullName evidence="6">BZIP domain-containing protein</fullName>
    </submittedName>
</protein>
<feature type="compositionally biased region" description="Polar residues" evidence="2">
    <location>
        <begin position="2158"/>
        <end position="2171"/>
    </location>
</feature>
<evidence type="ECO:0000259" key="4">
    <source>
        <dbReference type="PROSITE" id="PS50217"/>
    </source>
</evidence>
<organism evidence="5 6">
    <name type="scientific">Macrostomum lignano</name>
    <dbReference type="NCBI Taxonomy" id="282301"/>
    <lineage>
        <taxon>Eukaryota</taxon>
        <taxon>Metazoa</taxon>
        <taxon>Spiralia</taxon>
        <taxon>Lophotrochozoa</taxon>
        <taxon>Platyhelminthes</taxon>
        <taxon>Rhabditophora</taxon>
        <taxon>Macrostomorpha</taxon>
        <taxon>Macrostomida</taxon>
        <taxon>Macrostomidae</taxon>
        <taxon>Macrostomum</taxon>
    </lineage>
</organism>
<feature type="compositionally biased region" description="Polar residues" evidence="2">
    <location>
        <begin position="1106"/>
        <end position="1124"/>
    </location>
</feature>
<feature type="region of interest" description="Disordered" evidence="2">
    <location>
        <begin position="426"/>
        <end position="452"/>
    </location>
</feature>
<accession>A0A1I8HK31</accession>
<dbReference type="Pfam" id="PF07716">
    <property type="entry name" value="bZIP_2"/>
    <property type="match status" value="1"/>
</dbReference>
<dbReference type="PROSITE" id="PS50217">
    <property type="entry name" value="BZIP"/>
    <property type="match status" value="1"/>
</dbReference>
<dbReference type="Proteomes" id="UP000095280">
    <property type="component" value="Unplaced"/>
</dbReference>
<evidence type="ECO:0000256" key="1">
    <source>
        <dbReference type="ARBA" id="ARBA00023180"/>
    </source>
</evidence>
<evidence type="ECO:0000313" key="5">
    <source>
        <dbReference type="Proteomes" id="UP000095280"/>
    </source>
</evidence>
<feature type="signal peptide" evidence="3">
    <location>
        <begin position="1"/>
        <end position="22"/>
    </location>
</feature>
<dbReference type="InterPro" id="IPR045857">
    <property type="entry name" value="O16G_dom_2"/>
</dbReference>
<feature type="region of interest" description="Disordered" evidence="2">
    <location>
        <begin position="2158"/>
        <end position="2186"/>
    </location>
</feature>
<feature type="region of interest" description="Disordered" evidence="2">
    <location>
        <begin position="1094"/>
        <end position="1130"/>
    </location>
</feature>
<dbReference type="FunFam" id="3.90.400.10:FF:000001">
    <property type="entry name" value="Maltase A3, isoform A"/>
    <property type="match status" value="1"/>
</dbReference>
<evidence type="ECO:0000313" key="6">
    <source>
        <dbReference type="WBParaSite" id="maker-uti_cns_0006588-snap-gene-0.2-mRNA-1"/>
    </source>
</evidence>
<dbReference type="GO" id="GO:0003700">
    <property type="term" value="F:DNA-binding transcription factor activity"/>
    <property type="evidence" value="ECO:0007669"/>
    <property type="project" value="InterPro"/>
</dbReference>
<proteinExistence type="predicted"/>
<feature type="region of interest" description="Disordered" evidence="2">
    <location>
        <begin position="1284"/>
        <end position="1304"/>
    </location>
</feature>
<dbReference type="InterPro" id="IPR046347">
    <property type="entry name" value="bZIP_sf"/>
</dbReference>
<dbReference type="Gene3D" id="1.20.5.170">
    <property type="match status" value="1"/>
</dbReference>
<dbReference type="PROSITE" id="PS00036">
    <property type="entry name" value="BZIP_BASIC"/>
    <property type="match status" value="1"/>
</dbReference>
<dbReference type="InterPro" id="IPR004827">
    <property type="entry name" value="bZIP"/>
</dbReference>
<sequence length="2339" mass="260223">MVLQLLSISAFLLLLASQGLEAEATSDWWKEEIIYQVYPRSFRDSDGDGVGDIQGIIEKLDYISGLGARAVWLSPVYPSPMADFGYDISNHTDIDPVFGSLTDFDQLVREIHKRSMYLVMDFVPNHTSDRHPWFEASRRDPAGPYGDFYVWTDCRPPTKAGEAPGGVNNWLSCFGGSAWQFDPIRGQCYLHQFCAEQPDLNFRHAGVREAMRSVVRFWLERGVDGFRVDAVKHLFEDPMLRDEPADHNYLRHDFTTDYNETYDVMAEWRLVLDEVAGATGRRRLLVAEAYSDLPALMRYYSWRGKALADFPFNFGLLTASGTERGGGGGGGGGSGRFCNAACLRTAAQQFLNAAPEGAWPNWVLGNHDNSRLSTRFPPEGRFVRALNTLLLTLPGTPTCYYGDELGMSDLQLLPEQMVDPLGRRFPEQSRDPARGPMLWSEGPQAGFTDGPSPPWLPVESGFGAKCVARQLRMPNSTLAAFQAVAELRRQREFLDGELRFLMETEAELLAYWRGLGDSGYIVAMYISANTEPLVLDLSASGCRSMSLVADFRAANRNDFSVSGVAMQPGDAIIAKAADCKPDQLELRVFQRTQPLVAMVIWLRLLSAAASSSLIGPAIGQNPQLLSDIIQVTRANWELAFALDLDEFDGTSSERLSYLMKKVLMGGKTVLKLFDLNSMPGSNSSSSMALSYRLLESRTKLDQLHLDAVNNMSNRMDLVWRRKFERSCLLAMAGSRMLDNSIGLPPAERAHELTRLRQMISSESQELLAIWRSMSGTDKASANSLLELAINSTDGKDWRGSLTFLLAMARTVVRSGELSIVSVMISQQGGMLQNKQKLVRTLLHTWSMRMESVVEILKRWSEEIRKLYETNLEPMVRKFVKDSGRIDSRLLTLGLQALLSDTFPWRHWIVLAYLEQKSYGGNTGTSVFFCEGLYLSKVLFGGQTLVVASSQKSKTKFRADSALSVLESAEGDGPKNDDAFLWQQHAMPRFGTPCVTAAFFGALCYGRCFMVWAARPDRVAYRLMRTAGFMTHASWAMACAFMWIRASRLILREPRQDCRLARASAARPDSVCRPASSSQAQAITSRSRCCSSRRSDSACTAGRNRPARQSGSMRWQTPQTISSSRPGRMRRPDCSSHLWLRLAANLSSGSVRPARRWHSFGTCGTVGFRLRFRFRFRFRFRCSARGKGSRPGFGAAGQSLGPDKSGRPLQPIGSGCGGTELEMAQADFRLTLQDADATLKGHRNSERKGESQQLGQRCSQAVGHGGSRFQLFQAELAIAREADELQQAEHRRRQHADQEAEGADAHPGAAFELGAEARVGPGALAEQAKAEPVQLGRRAAPNKRHHRLVLHECQHCGFEQQLGVAELSVAFFIAEAVRSERGQAGKAAAPAALADSERPAHQLGCQRHVRLLHETSMKRYIVKGASQLLAGGLLIAKRGVEATAAIFANFSKSSLVSSLKKGGLLWFPLYHDKPEPTLLSGYCTPACARYAPVLDELIDTAEGGPVLRLSSDSHADQSNVGIRRLGQLLILDSDKMFQLQVELLHRSHCWKLGFSMAGAPTPKSSRSRGRQSKIIDFLNQTTAGSSLNNQDRQLPAREQMSDATVNQVTSRSHQRLLAAASITTLGNAAVRSRSNRQRTATWTRAERADYAQFRSGKHARLRVNTHRIGWTADPTCRRCGDEPENLQHVLLDCPATEVDRRTLGITALSDLCKMPVECRKLWHNFLRHRHSFAWFCRSFGDEFNVKAKYQPIVKERWNKPALSIAAFADTRHCGVQYFNSRKISAPKKKKMDILKERNLQSQALRARLKLSTTGVSNFILMDAALVYARRGRVGRPSCSADLASCQLLRASVVLSGRRATPKLRLTPPPPLPGLREARRFRRLGGDISATFERQSAGGCRLFCQARRKKCRRCGDGWQLDEDASEVQLSLPRRPRMRLVEIGAGVFALRLRCGRPAPLIGRRWLSLYSSGAGQIDKLCCLIDVAACGAVAKVLISPDICSAAAPDEQPACTVWTVRPVCNFTAQMLGLPPGHLHGLRLSTRAGLELIDVNSTSRLVCPPRCIVGFGVVNAGCLVLQFAGLDKDTGRPVQGLLGLAARQRRGCGLPLSACWQRTAVAYAGQRRLSRRWPSDPGEWEERRRGLAYCGVFVPLRLLPGENWPTSSSADDVQSVDTSEGAAAYTEEEQGPDKAKYLARRMKNNEAARRSREKRRLNDAAMERMIADLTQENKLLQMEIRYLRKRLCISRPAVAERQSDAGANAAKFVFQFFATRLSQRHRPFITRSNNQTLQKQQQQQQHLQNWMTRLCLMELLKCSKAIRHSVTPLAYYGAFRKAPHLLHAVF</sequence>
<evidence type="ECO:0000256" key="3">
    <source>
        <dbReference type="SAM" id="SignalP"/>
    </source>
</evidence>
<dbReference type="SMART" id="SM00338">
    <property type="entry name" value="BRLZ"/>
    <property type="match status" value="1"/>
</dbReference>
<dbReference type="InterPro" id="IPR006047">
    <property type="entry name" value="GH13_cat_dom"/>
</dbReference>
<dbReference type="InterPro" id="IPR017853">
    <property type="entry name" value="GH"/>
</dbReference>
<dbReference type="Gene3D" id="3.90.400.10">
    <property type="entry name" value="Oligo-1,6-glucosidase, Domain 2"/>
    <property type="match status" value="1"/>
</dbReference>
<reference evidence="6" key="1">
    <citation type="submission" date="2016-11" db="UniProtKB">
        <authorList>
            <consortium name="WormBaseParasite"/>
        </authorList>
    </citation>
    <scope>IDENTIFICATION</scope>
</reference>
<evidence type="ECO:0000256" key="2">
    <source>
        <dbReference type="SAM" id="MobiDB-lite"/>
    </source>
</evidence>
<dbReference type="SUPFAM" id="SSF57959">
    <property type="entry name" value="Leucine zipper domain"/>
    <property type="match status" value="1"/>
</dbReference>
<keyword evidence="3" id="KW-0732">Signal</keyword>
<dbReference type="GO" id="GO:0005975">
    <property type="term" value="P:carbohydrate metabolic process"/>
    <property type="evidence" value="ECO:0007669"/>
    <property type="project" value="InterPro"/>
</dbReference>
<dbReference type="SMART" id="SM00642">
    <property type="entry name" value="Aamy"/>
    <property type="match status" value="1"/>
</dbReference>
<dbReference type="PANTHER" id="PTHR10357">
    <property type="entry name" value="ALPHA-AMYLASE FAMILY MEMBER"/>
    <property type="match status" value="1"/>
</dbReference>
<dbReference type="WBParaSite" id="maker-uti_cns_0006588-snap-gene-0.2-mRNA-1">
    <property type="protein sequence ID" value="maker-uti_cns_0006588-snap-gene-0.2-mRNA-1"/>
    <property type="gene ID" value="maker-uti_cns_0006588-snap-gene-0.2"/>
</dbReference>
<name>A0A1I8HK31_9PLAT</name>
<keyword evidence="1" id="KW-0325">Glycoprotein</keyword>
<dbReference type="Gene3D" id="3.20.20.80">
    <property type="entry name" value="Glycosidases"/>
    <property type="match status" value="1"/>
</dbReference>
<feature type="domain" description="BZIP" evidence="4">
    <location>
        <begin position="2187"/>
        <end position="2240"/>
    </location>
</feature>
<dbReference type="SUPFAM" id="SSF51445">
    <property type="entry name" value="(Trans)glycosidases"/>
    <property type="match status" value="1"/>
</dbReference>
<dbReference type="PANTHER" id="PTHR10357:SF179">
    <property type="entry name" value="NEUTRAL AND BASIC AMINO ACID TRANSPORT PROTEIN RBAT"/>
    <property type="match status" value="1"/>
</dbReference>
<feature type="region of interest" description="Disordered" evidence="2">
    <location>
        <begin position="1184"/>
        <end position="1210"/>
    </location>
</feature>
<feature type="chain" id="PRO_5009320230" evidence="3">
    <location>
        <begin position="23"/>
        <end position="2339"/>
    </location>
</feature>
<dbReference type="Pfam" id="PF00128">
    <property type="entry name" value="Alpha-amylase"/>
    <property type="match status" value="1"/>
</dbReference>
<keyword evidence="5" id="KW-1185">Reference proteome</keyword>